<keyword evidence="1" id="KW-1133">Transmembrane helix</keyword>
<feature type="transmembrane region" description="Helical" evidence="1">
    <location>
        <begin position="62"/>
        <end position="82"/>
    </location>
</feature>
<evidence type="ECO:0000313" key="2">
    <source>
        <dbReference type="EMBL" id="QGS51532.1"/>
    </source>
</evidence>
<dbReference type="EMBL" id="CP046276">
    <property type="protein sequence ID" value="QGS51532.1"/>
    <property type="molecule type" value="Genomic_DNA"/>
</dbReference>
<gene>
    <name evidence="2" type="ORF">STABA_v1c01650</name>
</gene>
<accession>A0A6I6CBR4</accession>
<evidence type="ECO:0000256" key="1">
    <source>
        <dbReference type="SAM" id="Phobius"/>
    </source>
</evidence>
<reference evidence="2 3" key="1">
    <citation type="submission" date="2019-11" db="EMBL/GenBank/DDBJ databases">
        <title>Complete genome sequence of Spiroplasma tabanidicola TAUS-1 (DSM 22603).</title>
        <authorList>
            <person name="Huang C.-T."/>
            <person name="Lin Y.-C."/>
            <person name="Kuo C.-H."/>
        </authorList>
    </citation>
    <scope>NUCLEOTIDE SEQUENCE [LARGE SCALE GENOMIC DNA]</scope>
    <source>
        <strain evidence="2 3">TAUS-1</strain>
    </source>
</reference>
<sequence length="83" mass="9501">MELTHQRIIYLAVAVSFLILMIILMTIKLILDKRNRNLGKITLKEINYTGLAGVWQFTKRHIFSFAILACGAFGIIAVIMMFQ</sequence>
<dbReference type="Proteomes" id="UP000424468">
    <property type="component" value="Chromosome"/>
</dbReference>
<dbReference type="RefSeq" id="WP_156005585.1">
    <property type="nucleotide sequence ID" value="NZ_CP046276.1"/>
</dbReference>
<organism evidence="2 3">
    <name type="scientific">Spiroplasma tabanidicola</name>
    <dbReference type="NCBI Taxonomy" id="324079"/>
    <lineage>
        <taxon>Bacteria</taxon>
        <taxon>Bacillati</taxon>
        <taxon>Mycoplasmatota</taxon>
        <taxon>Mollicutes</taxon>
        <taxon>Entomoplasmatales</taxon>
        <taxon>Spiroplasmataceae</taxon>
        <taxon>Spiroplasma</taxon>
    </lineage>
</organism>
<keyword evidence="1" id="KW-0472">Membrane</keyword>
<protein>
    <submittedName>
        <fullName evidence="2">Uncharacterized protein</fullName>
    </submittedName>
</protein>
<proteinExistence type="predicted"/>
<keyword evidence="1" id="KW-0812">Transmembrane</keyword>
<feature type="transmembrane region" description="Helical" evidence="1">
    <location>
        <begin position="6"/>
        <end position="31"/>
    </location>
</feature>
<name>A0A6I6CBR4_9MOLU</name>
<evidence type="ECO:0000313" key="3">
    <source>
        <dbReference type="Proteomes" id="UP000424468"/>
    </source>
</evidence>
<dbReference type="AlphaFoldDB" id="A0A6I6CBR4"/>
<dbReference type="KEGG" id="stab:STABA_v1c01650"/>
<keyword evidence="3" id="KW-1185">Reference proteome</keyword>
<dbReference type="OrthoDB" id="390381at2"/>